<sequence>LHLKKTSQRYPVHVCVHLVAKCQMHFLGQQPGEKQSRSSTTESTIVSDLFEGRLSYLTHFVPCGHQAHNAQTFTVLSLPIPKDNKNCSIQVCFIRFVTWYCSRSW</sequence>
<keyword evidence="2" id="KW-1185">Reference proteome</keyword>
<reference evidence="1 2" key="1">
    <citation type="submission" date="2021-06" db="EMBL/GenBank/DDBJ databases">
        <authorList>
            <person name="Palmer J.M."/>
        </authorList>
    </citation>
    <scope>NUCLEOTIDE SEQUENCE [LARGE SCALE GENOMIC DNA]</scope>
    <source>
        <strain evidence="1 2">XR_2019</strain>
        <tissue evidence="1">Muscle</tissue>
    </source>
</reference>
<evidence type="ECO:0000313" key="2">
    <source>
        <dbReference type="Proteomes" id="UP001444071"/>
    </source>
</evidence>
<gene>
    <name evidence="1" type="ORF">XENORESO_017987</name>
</gene>
<dbReference type="Proteomes" id="UP001444071">
    <property type="component" value="Unassembled WGS sequence"/>
</dbReference>
<protein>
    <submittedName>
        <fullName evidence="1">Uncharacterized protein</fullName>
    </submittedName>
</protein>
<feature type="non-terminal residue" evidence="1">
    <location>
        <position position="1"/>
    </location>
</feature>
<accession>A0ABV0VRC5</accession>
<dbReference type="InterPro" id="IPR038765">
    <property type="entry name" value="Papain-like_cys_pep_sf"/>
</dbReference>
<comment type="caution">
    <text evidence="1">The sequence shown here is derived from an EMBL/GenBank/DDBJ whole genome shotgun (WGS) entry which is preliminary data.</text>
</comment>
<proteinExistence type="predicted"/>
<organism evidence="1 2">
    <name type="scientific">Xenotaenia resolanae</name>
    <dbReference type="NCBI Taxonomy" id="208358"/>
    <lineage>
        <taxon>Eukaryota</taxon>
        <taxon>Metazoa</taxon>
        <taxon>Chordata</taxon>
        <taxon>Craniata</taxon>
        <taxon>Vertebrata</taxon>
        <taxon>Euteleostomi</taxon>
        <taxon>Actinopterygii</taxon>
        <taxon>Neopterygii</taxon>
        <taxon>Teleostei</taxon>
        <taxon>Neoteleostei</taxon>
        <taxon>Acanthomorphata</taxon>
        <taxon>Ovalentaria</taxon>
        <taxon>Atherinomorphae</taxon>
        <taxon>Cyprinodontiformes</taxon>
        <taxon>Goodeidae</taxon>
        <taxon>Xenotaenia</taxon>
    </lineage>
</organism>
<dbReference type="EMBL" id="JAHRIM010006246">
    <property type="protein sequence ID" value="MEQ2259771.1"/>
    <property type="molecule type" value="Genomic_DNA"/>
</dbReference>
<name>A0ABV0VRC5_9TELE</name>
<dbReference type="SUPFAM" id="SSF54001">
    <property type="entry name" value="Cysteine proteinases"/>
    <property type="match status" value="1"/>
</dbReference>
<dbReference type="Gene3D" id="3.90.70.10">
    <property type="entry name" value="Cysteine proteinases"/>
    <property type="match status" value="1"/>
</dbReference>
<evidence type="ECO:0000313" key="1">
    <source>
        <dbReference type="EMBL" id="MEQ2259771.1"/>
    </source>
</evidence>